<dbReference type="EMBL" id="CM023483">
    <property type="protein sequence ID" value="KAH6935707.1"/>
    <property type="molecule type" value="Genomic_DNA"/>
</dbReference>
<reference evidence="1" key="1">
    <citation type="submission" date="2020-05" db="EMBL/GenBank/DDBJ databases">
        <title>Large-scale comparative analyses of tick genomes elucidate their genetic diversity and vector capacities.</title>
        <authorList>
            <person name="Jia N."/>
            <person name="Wang J."/>
            <person name="Shi W."/>
            <person name="Du L."/>
            <person name="Sun Y."/>
            <person name="Zhan W."/>
            <person name="Jiang J."/>
            <person name="Wang Q."/>
            <person name="Zhang B."/>
            <person name="Ji P."/>
            <person name="Sakyi L.B."/>
            <person name="Cui X."/>
            <person name="Yuan T."/>
            <person name="Jiang B."/>
            <person name="Yang W."/>
            <person name="Lam T.T.-Y."/>
            <person name="Chang Q."/>
            <person name="Ding S."/>
            <person name="Wang X."/>
            <person name="Zhu J."/>
            <person name="Ruan X."/>
            <person name="Zhao L."/>
            <person name="Wei J."/>
            <person name="Que T."/>
            <person name="Du C."/>
            <person name="Cheng J."/>
            <person name="Dai P."/>
            <person name="Han X."/>
            <person name="Huang E."/>
            <person name="Gao Y."/>
            <person name="Liu J."/>
            <person name="Shao H."/>
            <person name="Ye R."/>
            <person name="Li L."/>
            <person name="Wei W."/>
            <person name="Wang X."/>
            <person name="Wang C."/>
            <person name="Yang T."/>
            <person name="Huo Q."/>
            <person name="Li W."/>
            <person name="Guo W."/>
            <person name="Chen H."/>
            <person name="Zhou L."/>
            <person name="Ni X."/>
            <person name="Tian J."/>
            <person name="Zhou Y."/>
            <person name="Sheng Y."/>
            <person name="Liu T."/>
            <person name="Pan Y."/>
            <person name="Xia L."/>
            <person name="Li J."/>
            <person name="Zhao F."/>
            <person name="Cao W."/>
        </authorList>
    </citation>
    <scope>NUCLEOTIDE SEQUENCE</scope>
    <source>
        <strain evidence="1">Hyas-2018</strain>
    </source>
</reference>
<gene>
    <name evidence="1" type="ORF">HPB50_008280</name>
</gene>
<proteinExistence type="predicted"/>
<protein>
    <submittedName>
        <fullName evidence="1">Uncharacterized protein</fullName>
    </submittedName>
</protein>
<evidence type="ECO:0000313" key="2">
    <source>
        <dbReference type="Proteomes" id="UP000821845"/>
    </source>
</evidence>
<organism evidence="1 2">
    <name type="scientific">Hyalomma asiaticum</name>
    <name type="common">Tick</name>
    <dbReference type="NCBI Taxonomy" id="266040"/>
    <lineage>
        <taxon>Eukaryota</taxon>
        <taxon>Metazoa</taxon>
        <taxon>Ecdysozoa</taxon>
        <taxon>Arthropoda</taxon>
        <taxon>Chelicerata</taxon>
        <taxon>Arachnida</taxon>
        <taxon>Acari</taxon>
        <taxon>Parasitiformes</taxon>
        <taxon>Ixodida</taxon>
        <taxon>Ixodoidea</taxon>
        <taxon>Ixodidae</taxon>
        <taxon>Hyalomminae</taxon>
        <taxon>Hyalomma</taxon>
    </lineage>
</organism>
<accession>A0ACB7SRE9</accession>
<dbReference type="Proteomes" id="UP000821845">
    <property type="component" value="Chromosome 3"/>
</dbReference>
<keyword evidence="2" id="KW-1185">Reference proteome</keyword>
<evidence type="ECO:0000313" key="1">
    <source>
        <dbReference type="EMBL" id="KAH6935707.1"/>
    </source>
</evidence>
<sequence>MSFTGLAPPPFFLPTPGRPSLPWEQWEQMFNVHLLASGAAKFKPERRKAIPLHCLGAEGQRIYQTLHAGAAAPAAPSAAAPVDDKSVAALPDEYDTALATLRNQFSASCNVIVERHRFHHHSQHTGESVHDFVAALRELASHCSFASQDDALQDQFVASVASNRVRERLLLEGSTLSFENSVQIAL</sequence>
<comment type="caution">
    <text evidence="1">The sequence shown here is derived from an EMBL/GenBank/DDBJ whole genome shotgun (WGS) entry which is preliminary data.</text>
</comment>
<name>A0ACB7SRE9_HYAAI</name>